<accession>A0AC60PX41</accession>
<dbReference type="Proteomes" id="UP000805193">
    <property type="component" value="Unassembled WGS sequence"/>
</dbReference>
<evidence type="ECO:0000313" key="1">
    <source>
        <dbReference type="EMBL" id="KAG0425187.1"/>
    </source>
</evidence>
<name>A0AC60PX41_IXOPE</name>
<gene>
    <name evidence="1" type="ORF">HPB47_027631</name>
</gene>
<proteinExistence type="predicted"/>
<protein>
    <submittedName>
        <fullName evidence="1">Uncharacterized protein</fullName>
    </submittedName>
</protein>
<keyword evidence="2" id="KW-1185">Reference proteome</keyword>
<organism evidence="1 2">
    <name type="scientific">Ixodes persulcatus</name>
    <name type="common">Taiga tick</name>
    <dbReference type="NCBI Taxonomy" id="34615"/>
    <lineage>
        <taxon>Eukaryota</taxon>
        <taxon>Metazoa</taxon>
        <taxon>Ecdysozoa</taxon>
        <taxon>Arthropoda</taxon>
        <taxon>Chelicerata</taxon>
        <taxon>Arachnida</taxon>
        <taxon>Acari</taxon>
        <taxon>Parasitiformes</taxon>
        <taxon>Ixodida</taxon>
        <taxon>Ixodoidea</taxon>
        <taxon>Ixodidae</taxon>
        <taxon>Ixodinae</taxon>
        <taxon>Ixodes</taxon>
    </lineage>
</organism>
<sequence>DLAENEAAQAAARGHTLRTSLLVGRAMLRPNEGIPRRGTKILEQYRLGRRGYTPPHQNLIKKEAASWTQVQTNTFPHGTLFHLIQPTCYEYDCKKSKVPSNLYHMVWECQGNTAVPPIQGPTPEQWEDLLTMRKPCNPDDRIKLIDRARRTAEDHGFLD</sequence>
<comment type="caution">
    <text evidence="1">The sequence shown here is derived from an EMBL/GenBank/DDBJ whole genome shotgun (WGS) entry which is preliminary data.</text>
</comment>
<reference evidence="1 2" key="1">
    <citation type="journal article" date="2020" name="Cell">
        <title>Large-Scale Comparative Analyses of Tick Genomes Elucidate Their Genetic Diversity and Vector Capacities.</title>
        <authorList>
            <consortium name="Tick Genome and Microbiome Consortium (TIGMIC)"/>
            <person name="Jia N."/>
            <person name="Wang J."/>
            <person name="Shi W."/>
            <person name="Du L."/>
            <person name="Sun Y."/>
            <person name="Zhan W."/>
            <person name="Jiang J.F."/>
            <person name="Wang Q."/>
            <person name="Zhang B."/>
            <person name="Ji P."/>
            <person name="Bell-Sakyi L."/>
            <person name="Cui X.M."/>
            <person name="Yuan T.T."/>
            <person name="Jiang B.G."/>
            <person name="Yang W.F."/>
            <person name="Lam T.T."/>
            <person name="Chang Q.C."/>
            <person name="Ding S.J."/>
            <person name="Wang X.J."/>
            <person name="Zhu J.G."/>
            <person name="Ruan X.D."/>
            <person name="Zhao L."/>
            <person name="Wei J.T."/>
            <person name="Ye R.Z."/>
            <person name="Que T.C."/>
            <person name="Du C.H."/>
            <person name="Zhou Y.H."/>
            <person name="Cheng J.X."/>
            <person name="Dai P.F."/>
            <person name="Guo W.B."/>
            <person name="Han X.H."/>
            <person name="Huang E.J."/>
            <person name="Li L.F."/>
            <person name="Wei W."/>
            <person name="Gao Y.C."/>
            <person name="Liu J.Z."/>
            <person name="Shao H.Z."/>
            <person name="Wang X."/>
            <person name="Wang C.C."/>
            <person name="Yang T.C."/>
            <person name="Huo Q.B."/>
            <person name="Li W."/>
            <person name="Chen H.Y."/>
            <person name="Chen S.E."/>
            <person name="Zhou L.G."/>
            <person name="Ni X.B."/>
            <person name="Tian J.H."/>
            <person name="Sheng Y."/>
            <person name="Liu T."/>
            <person name="Pan Y.S."/>
            <person name="Xia L.Y."/>
            <person name="Li J."/>
            <person name="Zhao F."/>
            <person name="Cao W.C."/>
        </authorList>
    </citation>
    <scope>NUCLEOTIDE SEQUENCE [LARGE SCALE GENOMIC DNA]</scope>
    <source>
        <strain evidence="1">Iper-2018</strain>
    </source>
</reference>
<evidence type="ECO:0000313" key="2">
    <source>
        <dbReference type="Proteomes" id="UP000805193"/>
    </source>
</evidence>
<feature type="non-terminal residue" evidence="1">
    <location>
        <position position="1"/>
    </location>
</feature>
<dbReference type="EMBL" id="JABSTQ010009879">
    <property type="protein sequence ID" value="KAG0425187.1"/>
    <property type="molecule type" value="Genomic_DNA"/>
</dbReference>